<evidence type="ECO:0000313" key="11">
    <source>
        <dbReference type="Proteomes" id="UP001431776"/>
    </source>
</evidence>
<sequence length="266" mass="28891">MKTDLEQTPQTNELRISAPRQCKAAVFERPNAGLVIRDIPIPTVLEPDAVLCRVRMSTLCGSDLHTVFGRRPEPAPSVLGHEIVGEIVEHRTEDLRDFNGVALSKGGPAVIATDLDPSRLQMARQFGADHCFAVEDYEPAELVRRIREACPDGRLSVAFEACGATEAADVAMEALDVAGRYLLAGPVTPNSLLRIDANQVIRKVLTIAGVHNYGPGHLQGALEFLQAHHTAYPFDAVVGRVFPLARINDAIQEAASGKYTRMGIRP</sequence>
<gene>
    <name evidence="10" type="ORF">QJ522_20315</name>
</gene>
<comment type="cofactor">
    <cofactor evidence="1">
        <name>Zn(2+)</name>
        <dbReference type="ChEBI" id="CHEBI:29105"/>
    </cofactor>
</comment>
<feature type="domain" description="Alcohol dehydrogenase-like C-terminal" evidence="8">
    <location>
        <begin position="104"/>
        <end position="226"/>
    </location>
</feature>
<dbReference type="SUPFAM" id="SSF51735">
    <property type="entry name" value="NAD(P)-binding Rossmann-fold domains"/>
    <property type="match status" value="1"/>
</dbReference>
<dbReference type="GO" id="GO:0046872">
    <property type="term" value="F:metal ion binding"/>
    <property type="evidence" value="ECO:0007669"/>
    <property type="project" value="UniProtKB-KW"/>
</dbReference>
<dbReference type="GO" id="GO:0004022">
    <property type="term" value="F:alcohol dehydrogenase (NAD+) activity"/>
    <property type="evidence" value="ECO:0007669"/>
    <property type="project" value="UniProtKB-EC"/>
</dbReference>
<keyword evidence="7" id="KW-0520">NAD</keyword>
<evidence type="ECO:0000259" key="9">
    <source>
        <dbReference type="Pfam" id="PF08240"/>
    </source>
</evidence>
<dbReference type="Pfam" id="PF00107">
    <property type="entry name" value="ADH_zinc_N"/>
    <property type="match status" value="1"/>
</dbReference>
<proteinExistence type="inferred from homology"/>
<evidence type="ECO:0000256" key="6">
    <source>
        <dbReference type="ARBA" id="ARBA00023002"/>
    </source>
</evidence>
<dbReference type="EC" id="1.1.1.1" evidence="3"/>
<evidence type="ECO:0000256" key="4">
    <source>
        <dbReference type="ARBA" id="ARBA00022723"/>
    </source>
</evidence>
<accession>A0AAW6U0A2</accession>
<dbReference type="SUPFAM" id="SSF50129">
    <property type="entry name" value="GroES-like"/>
    <property type="match status" value="1"/>
</dbReference>
<dbReference type="AlphaFoldDB" id="A0AAW6U0A2"/>
<dbReference type="Pfam" id="PF08240">
    <property type="entry name" value="ADH_N"/>
    <property type="match status" value="1"/>
</dbReference>
<dbReference type="InterPro" id="IPR011032">
    <property type="entry name" value="GroES-like_sf"/>
</dbReference>
<dbReference type="InterPro" id="IPR013154">
    <property type="entry name" value="ADH-like_N"/>
</dbReference>
<dbReference type="Gene3D" id="3.40.50.720">
    <property type="entry name" value="NAD(P)-binding Rossmann-like Domain"/>
    <property type="match status" value="1"/>
</dbReference>
<evidence type="ECO:0000256" key="5">
    <source>
        <dbReference type="ARBA" id="ARBA00022833"/>
    </source>
</evidence>
<evidence type="ECO:0000256" key="3">
    <source>
        <dbReference type="ARBA" id="ARBA00013190"/>
    </source>
</evidence>
<feature type="domain" description="Alcohol dehydrogenase-like N-terminal" evidence="9">
    <location>
        <begin position="47"/>
        <end position="93"/>
    </location>
</feature>
<protein>
    <recommendedName>
        <fullName evidence="3">alcohol dehydrogenase</fullName>
        <ecNumber evidence="3">1.1.1.1</ecNumber>
    </recommendedName>
</protein>
<keyword evidence="6" id="KW-0560">Oxidoreductase</keyword>
<evidence type="ECO:0000256" key="2">
    <source>
        <dbReference type="ARBA" id="ARBA00008072"/>
    </source>
</evidence>
<organism evidence="10 11">
    <name type="scientific">Anaerobaca lacustris</name>
    <dbReference type="NCBI Taxonomy" id="3044600"/>
    <lineage>
        <taxon>Bacteria</taxon>
        <taxon>Pseudomonadati</taxon>
        <taxon>Planctomycetota</taxon>
        <taxon>Phycisphaerae</taxon>
        <taxon>Sedimentisphaerales</taxon>
        <taxon>Anaerobacaceae</taxon>
        <taxon>Anaerobaca</taxon>
    </lineage>
</organism>
<evidence type="ECO:0000259" key="8">
    <source>
        <dbReference type="Pfam" id="PF00107"/>
    </source>
</evidence>
<evidence type="ECO:0000256" key="1">
    <source>
        <dbReference type="ARBA" id="ARBA00001947"/>
    </source>
</evidence>
<keyword evidence="4" id="KW-0479">Metal-binding</keyword>
<keyword evidence="5" id="KW-0862">Zinc</keyword>
<dbReference type="GO" id="GO:0005737">
    <property type="term" value="C:cytoplasm"/>
    <property type="evidence" value="ECO:0007669"/>
    <property type="project" value="TreeGrafter"/>
</dbReference>
<comment type="similarity">
    <text evidence="2">Belongs to the zinc-containing alcohol dehydrogenase family.</text>
</comment>
<dbReference type="Gene3D" id="3.90.180.10">
    <property type="entry name" value="Medium-chain alcohol dehydrogenases, catalytic domain"/>
    <property type="match status" value="2"/>
</dbReference>
<evidence type="ECO:0000256" key="7">
    <source>
        <dbReference type="ARBA" id="ARBA00023027"/>
    </source>
</evidence>
<dbReference type="EMBL" id="JASCXX010000035">
    <property type="protein sequence ID" value="MDI6451418.1"/>
    <property type="molecule type" value="Genomic_DNA"/>
</dbReference>
<comment type="caution">
    <text evidence="10">The sequence shown here is derived from an EMBL/GenBank/DDBJ whole genome shotgun (WGS) entry which is preliminary data.</text>
</comment>
<dbReference type="PANTHER" id="PTHR42940:SF3">
    <property type="entry name" value="ALCOHOL DEHYDROGENASE 1-RELATED"/>
    <property type="match status" value="1"/>
</dbReference>
<dbReference type="InterPro" id="IPR013149">
    <property type="entry name" value="ADH-like_C"/>
</dbReference>
<keyword evidence="11" id="KW-1185">Reference proteome</keyword>
<name>A0AAW6U0A2_9BACT</name>
<reference evidence="10" key="1">
    <citation type="submission" date="2023-05" db="EMBL/GenBank/DDBJ databases">
        <title>Anaerotaeda fermentans gen. nov., sp. nov., a novel anaerobic planctomycete of the new family within the order Sedimentisphaerales isolated from Taman Peninsula, Russia.</title>
        <authorList>
            <person name="Khomyakova M.A."/>
            <person name="Merkel A.Y."/>
            <person name="Slobodkin A.I."/>
        </authorList>
    </citation>
    <scope>NUCLEOTIDE SEQUENCE</scope>
    <source>
        <strain evidence="10">M17dextr</strain>
    </source>
</reference>
<dbReference type="RefSeq" id="WP_349246826.1">
    <property type="nucleotide sequence ID" value="NZ_JASCXX010000035.1"/>
</dbReference>
<dbReference type="Proteomes" id="UP001431776">
    <property type="component" value="Unassembled WGS sequence"/>
</dbReference>
<dbReference type="InterPro" id="IPR036291">
    <property type="entry name" value="NAD(P)-bd_dom_sf"/>
</dbReference>
<evidence type="ECO:0000313" key="10">
    <source>
        <dbReference type="EMBL" id="MDI6451418.1"/>
    </source>
</evidence>
<dbReference type="PANTHER" id="PTHR42940">
    <property type="entry name" value="ALCOHOL DEHYDROGENASE 1-RELATED"/>
    <property type="match status" value="1"/>
</dbReference>